<evidence type="ECO:0000313" key="2">
    <source>
        <dbReference type="Proteomes" id="UP000011713"/>
    </source>
</evidence>
<name>M4BNU3_HYAAE</name>
<sequence>MSGTAVRMSGTTGTMSVTIVGMGTSGMAGNTSGITVRTSGIRVKTSGTTVKYESGTPVKTSGIVCIGSTRGIPPLRSFPVAKGTKSNLTLTGVECHSNVSTSKLNLSARSFRIREKSGEPCGTTVLSRGCSGKGSNLPFPAASLLDLGEGDFFLAIDVPVMSLMICVFRSWYSSAVKWPQSNKSFNVFSFSKGLWWCWDDEEGYATATATTAASELV</sequence>
<keyword evidence="2" id="KW-1185">Reference proteome</keyword>
<proteinExistence type="predicted"/>
<organism evidence="1 2">
    <name type="scientific">Hyaloperonospora arabidopsidis (strain Emoy2)</name>
    <name type="common">Downy mildew agent</name>
    <name type="synonym">Peronospora arabidopsidis</name>
    <dbReference type="NCBI Taxonomy" id="559515"/>
    <lineage>
        <taxon>Eukaryota</taxon>
        <taxon>Sar</taxon>
        <taxon>Stramenopiles</taxon>
        <taxon>Oomycota</taxon>
        <taxon>Peronosporomycetes</taxon>
        <taxon>Peronosporales</taxon>
        <taxon>Peronosporaceae</taxon>
        <taxon>Hyaloperonospora</taxon>
    </lineage>
</organism>
<reference evidence="1" key="2">
    <citation type="submission" date="2015-06" db="UniProtKB">
        <authorList>
            <consortium name="EnsemblProtists"/>
        </authorList>
    </citation>
    <scope>IDENTIFICATION</scope>
    <source>
        <strain evidence="1">Emoy2</strain>
    </source>
</reference>
<dbReference type="Proteomes" id="UP000011713">
    <property type="component" value="Unassembled WGS sequence"/>
</dbReference>
<dbReference type="HOGENOM" id="CLU_1274396_0_0_1"/>
<dbReference type="EnsemblProtists" id="HpaT808081">
    <property type="protein sequence ID" value="HpaP808081"/>
    <property type="gene ID" value="HpaG808081"/>
</dbReference>
<dbReference type="VEuPathDB" id="FungiDB:HpaG808081"/>
<protein>
    <submittedName>
        <fullName evidence="1">Uncharacterized protein</fullName>
    </submittedName>
</protein>
<accession>M4BNU3</accession>
<evidence type="ECO:0000313" key="1">
    <source>
        <dbReference type="EnsemblProtists" id="HpaP808081"/>
    </source>
</evidence>
<dbReference type="AlphaFoldDB" id="M4BNU3"/>
<dbReference type="InParanoid" id="M4BNU3"/>
<dbReference type="EMBL" id="JH598467">
    <property type="status" value="NOT_ANNOTATED_CDS"/>
    <property type="molecule type" value="Genomic_DNA"/>
</dbReference>
<reference evidence="2" key="1">
    <citation type="journal article" date="2010" name="Science">
        <title>Signatures of adaptation to obligate biotrophy in the Hyaloperonospora arabidopsidis genome.</title>
        <authorList>
            <person name="Baxter L."/>
            <person name="Tripathy S."/>
            <person name="Ishaque N."/>
            <person name="Boot N."/>
            <person name="Cabral A."/>
            <person name="Kemen E."/>
            <person name="Thines M."/>
            <person name="Ah-Fong A."/>
            <person name="Anderson R."/>
            <person name="Badejoko W."/>
            <person name="Bittner-Eddy P."/>
            <person name="Boore J.L."/>
            <person name="Chibucos M.C."/>
            <person name="Coates M."/>
            <person name="Dehal P."/>
            <person name="Delehaunty K."/>
            <person name="Dong S."/>
            <person name="Downton P."/>
            <person name="Dumas B."/>
            <person name="Fabro G."/>
            <person name="Fronick C."/>
            <person name="Fuerstenberg S.I."/>
            <person name="Fulton L."/>
            <person name="Gaulin E."/>
            <person name="Govers F."/>
            <person name="Hughes L."/>
            <person name="Humphray S."/>
            <person name="Jiang R.H."/>
            <person name="Judelson H."/>
            <person name="Kamoun S."/>
            <person name="Kyung K."/>
            <person name="Meijer H."/>
            <person name="Minx P."/>
            <person name="Morris P."/>
            <person name="Nelson J."/>
            <person name="Phuntumart V."/>
            <person name="Qutob D."/>
            <person name="Rehmany A."/>
            <person name="Rougon-Cardoso A."/>
            <person name="Ryden P."/>
            <person name="Torto-Alalibo T."/>
            <person name="Studholme D."/>
            <person name="Wang Y."/>
            <person name="Win J."/>
            <person name="Wood J."/>
            <person name="Clifton S.W."/>
            <person name="Rogers J."/>
            <person name="Van den Ackerveken G."/>
            <person name="Jones J.D."/>
            <person name="McDowell J.M."/>
            <person name="Beynon J."/>
            <person name="Tyler B.M."/>
        </authorList>
    </citation>
    <scope>NUCLEOTIDE SEQUENCE [LARGE SCALE GENOMIC DNA]</scope>
    <source>
        <strain evidence="2">Emoy2</strain>
    </source>
</reference>